<evidence type="ECO:0000256" key="2">
    <source>
        <dbReference type="ARBA" id="ARBA00022980"/>
    </source>
</evidence>
<evidence type="ECO:0000256" key="4">
    <source>
        <dbReference type="ARBA" id="ARBA00035104"/>
    </source>
</evidence>
<evidence type="ECO:0000256" key="5">
    <source>
        <dbReference type="ARBA" id="ARBA00035294"/>
    </source>
</evidence>
<dbReference type="Proteomes" id="UP000516305">
    <property type="component" value="Chromosome"/>
</dbReference>
<dbReference type="GO" id="GO:0005737">
    <property type="term" value="C:cytoplasm"/>
    <property type="evidence" value="ECO:0007669"/>
    <property type="project" value="UniProtKB-ARBA"/>
</dbReference>
<keyword evidence="2 6" id="KW-0689">Ribosomal protein</keyword>
<dbReference type="HAMAP" id="MF_00360">
    <property type="entry name" value="Ribosomal_bS6"/>
    <property type="match status" value="1"/>
</dbReference>
<evidence type="ECO:0000313" key="7">
    <source>
        <dbReference type="EMBL" id="QNR24715.1"/>
    </source>
</evidence>
<name>A0A7H0VG67_9FLAO</name>
<dbReference type="KEGG" id="chyd:H4K34_02400"/>
<dbReference type="SUPFAM" id="SSF54995">
    <property type="entry name" value="Ribosomal protein S6"/>
    <property type="match status" value="1"/>
</dbReference>
<dbReference type="InterPro" id="IPR020814">
    <property type="entry name" value="Ribosomal_S6_plastid/chlpt"/>
</dbReference>
<dbReference type="GO" id="GO:0005840">
    <property type="term" value="C:ribosome"/>
    <property type="evidence" value="ECO:0007669"/>
    <property type="project" value="UniProtKB-KW"/>
</dbReference>
<dbReference type="InterPro" id="IPR035980">
    <property type="entry name" value="Ribosomal_bS6_sf"/>
</dbReference>
<dbReference type="EMBL" id="CP060139">
    <property type="protein sequence ID" value="QNR24715.1"/>
    <property type="molecule type" value="Genomic_DNA"/>
</dbReference>
<dbReference type="RefSeq" id="WP_210759242.1">
    <property type="nucleotide sequence ID" value="NZ_CP060139.1"/>
</dbReference>
<dbReference type="GO" id="GO:0006412">
    <property type="term" value="P:translation"/>
    <property type="evidence" value="ECO:0007669"/>
    <property type="project" value="UniProtKB-UniRule"/>
</dbReference>
<dbReference type="Gene3D" id="3.30.70.60">
    <property type="match status" value="1"/>
</dbReference>
<dbReference type="AlphaFoldDB" id="A0A7H0VG67"/>
<keyword evidence="3 6" id="KW-0687">Ribonucleoprotein</keyword>
<keyword evidence="8" id="KW-1185">Reference proteome</keyword>
<evidence type="ECO:0000256" key="1">
    <source>
        <dbReference type="ARBA" id="ARBA00009512"/>
    </source>
</evidence>
<sequence length="111" mass="13232">MNQYESVFIMHPVLSEEQVRETVEKFKGFIEAKGGKVLHLENWGLKKLAYPIQSKRSGFYHLMEFQAEGEIITPLEVEMKRDERIIRFLNVRMDKHHVDYAKVRRQKLQNA</sequence>
<dbReference type="Pfam" id="PF01250">
    <property type="entry name" value="Ribosomal_S6"/>
    <property type="match status" value="1"/>
</dbReference>
<dbReference type="PANTHER" id="PTHR21011:SF1">
    <property type="entry name" value="SMALL RIBOSOMAL SUBUNIT PROTEIN BS6M"/>
    <property type="match status" value="1"/>
</dbReference>
<protein>
    <recommendedName>
        <fullName evidence="5 6">Small ribosomal subunit protein bS6</fullName>
    </recommendedName>
</protein>
<keyword evidence="6" id="KW-0699">rRNA-binding</keyword>
<evidence type="ECO:0000256" key="6">
    <source>
        <dbReference type="HAMAP-Rule" id="MF_00360"/>
    </source>
</evidence>
<proteinExistence type="inferred from homology"/>
<dbReference type="InterPro" id="IPR014717">
    <property type="entry name" value="Transl_elong_EF1B/ribsomal_bS6"/>
</dbReference>
<keyword evidence="6" id="KW-0694">RNA-binding</keyword>
<dbReference type="GO" id="GO:0003735">
    <property type="term" value="F:structural constituent of ribosome"/>
    <property type="evidence" value="ECO:0007669"/>
    <property type="project" value="InterPro"/>
</dbReference>
<evidence type="ECO:0000256" key="3">
    <source>
        <dbReference type="ARBA" id="ARBA00023274"/>
    </source>
</evidence>
<comment type="similarity">
    <text evidence="1 6">Belongs to the bacterial ribosomal protein bS6 family.</text>
</comment>
<dbReference type="PANTHER" id="PTHR21011">
    <property type="entry name" value="MITOCHONDRIAL 28S RIBOSOMAL PROTEIN S6"/>
    <property type="match status" value="1"/>
</dbReference>
<comment type="function">
    <text evidence="4 6">Binds together with bS18 to 16S ribosomal RNA.</text>
</comment>
<dbReference type="GO" id="GO:1990904">
    <property type="term" value="C:ribonucleoprotein complex"/>
    <property type="evidence" value="ECO:0007669"/>
    <property type="project" value="UniProtKB-KW"/>
</dbReference>
<dbReference type="GO" id="GO:0070181">
    <property type="term" value="F:small ribosomal subunit rRNA binding"/>
    <property type="evidence" value="ECO:0007669"/>
    <property type="project" value="TreeGrafter"/>
</dbReference>
<dbReference type="CDD" id="cd00473">
    <property type="entry name" value="bS6"/>
    <property type="match status" value="1"/>
</dbReference>
<evidence type="ECO:0000313" key="8">
    <source>
        <dbReference type="Proteomes" id="UP000516305"/>
    </source>
</evidence>
<dbReference type="InterPro" id="IPR000529">
    <property type="entry name" value="Ribosomal_bS6"/>
</dbReference>
<dbReference type="NCBIfam" id="TIGR00166">
    <property type="entry name" value="S6"/>
    <property type="match status" value="1"/>
</dbReference>
<accession>A0A7H0VG67</accession>
<gene>
    <name evidence="6" type="primary">rpsF</name>
    <name evidence="7" type="ORF">H4K34_02400</name>
</gene>
<organism evidence="7 8">
    <name type="scientific">Croceimicrobium hydrocarbonivorans</name>
    <dbReference type="NCBI Taxonomy" id="2761580"/>
    <lineage>
        <taxon>Bacteria</taxon>
        <taxon>Pseudomonadati</taxon>
        <taxon>Bacteroidota</taxon>
        <taxon>Flavobacteriia</taxon>
        <taxon>Flavobacteriales</taxon>
        <taxon>Owenweeksiaceae</taxon>
        <taxon>Croceimicrobium</taxon>
    </lineage>
</organism>
<reference evidence="7 8" key="1">
    <citation type="submission" date="2020-08" db="EMBL/GenBank/DDBJ databases">
        <title>Croceimicrobium hydrocarbonivorans gen. nov., sp. nov., a novel marine bacterium isolated from a bacterial consortium that degrades polyethylene terephthalate.</title>
        <authorList>
            <person name="Liu R."/>
        </authorList>
    </citation>
    <scope>NUCLEOTIDE SEQUENCE [LARGE SCALE GENOMIC DNA]</scope>
    <source>
        <strain evidence="7 8">A20-9</strain>
    </source>
</reference>